<proteinExistence type="predicted"/>
<evidence type="ECO:0000313" key="2">
    <source>
        <dbReference type="EMBL" id="KAJ7309487.1"/>
    </source>
</evidence>
<evidence type="ECO:0000256" key="1">
    <source>
        <dbReference type="SAM" id="MobiDB-lite"/>
    </source>
</evidence>
<accession>A0AAD6Z6A2</accession>
<dbReference type="EMBL" id="JARIHO010000081">
    <property type="protein sequence ID" value="KAJ7309487.1"/>
    <property type="molecule type" value="Genomic_DNA"/>
</dbReference>
<dbReference type="Proteomes" id="UP001218218">
    <property type="component" value="Unassembled WGS sequence"/>
</dbReference>
<feature type="region of interest" description="Disordered" evidence="1">
    <location>
        <begin position="1"/>
        <end position="59"/>
    </location>
</feature>
<name>A0AAD6Z6A2_9AGAR</name>
<evidence type="ECO:0000313" key="3">
    <source>
        <dbReference type="Proteomes" id="UP001218218"/>
    </source>
</evidence>
<organism evidence="2 3">
    <name type="scientific">Mycena albidolilacea</name>
    <dbReference type="NCBI Taxonomy" id="1033008"/>
    <lineage>
        <taxon>Eukaryota</taxon>
        <taxon>Fungi</taxon>
        <taxon>Dikarya</taxon>
        <taxon>Basidiomycota</taxon>
        <taxon>Agaricomycotina</taxon>
        <taxon>Agaricomycetes</taxon>
        <taxon>Agaricomycetidae</taxon>
        <taxon>Agaricales</taxon>
        <taxon>Marasmiineae</taxon>
        <taxon>Mycenaceae</taxon>
        <taxon>Mycena</taxon>
    </lineage>
</organism>
<protein>
    <submittedName>
        <fullName evidence="2">Uncharacterized protein</fullName>
    </submittedName>
</protein>
<dbReference type="AlphaFoldDB" id="A0AAD6Z6A2"/>
<feature type="compositionally biased region" description="Polar residues" evidence="1">
    <location>
        <begin position="13"/>
        <end position="31"/>
    </location>
</feature>
<comment type="caution">
    <text evidence="2">The sequence shown here is derived from an EMBL/GenBank/DDBJ whole genome shotgun (WGS) entry which is preliminary data.</text>
</comment>
<reference evidence="2" key="1">
    <citation type="submission" date="2023-03" db="EMBL/GenBank/DDBJ databases">
        <title>Massive genome expansion in bonnet fungi (Mycena s.s.) driven by repeated elements and novel gene families across ecological guilds.</title>
        <authorList>
            <consortium name="Lawrence Berkeley National Laboratory"/>
            <person name="Harder C.B."/>
            <person name="Miyauchi S."/>
            <person name="Viragh M."/>
            <person name="Kuo A."/>
            <person name="Thoen E."/>
            <person name="Andreopoulos B."/>
            <person name="Lu D."/>
            <person name="Skrede I."/>
            <person name="Drula E."/>
            <person name="Henrissat B."/>
            <person name="Morin E."/>
            <person name="Kohler A."/>
            <person name="Barry K."/>
            <person name="LaButti K."/>
            <person name="Morin E."/>
            <person name="Salamov A."/>
            <person name="Lipzen A."/>
            <person name="Mereny Z."/>
            <person name="Hegedus B."/>
            <person name="Baldrian P."/>
            <person name="Stursova M."/>
            <person name="Weitz H."/>
            <person name="Taylor A."/>
            <person name="Grigoriev I.V."/>
            <person name="Nagy L.G."/>
            <person name="Martin F."/>
            <person name="Kauserud H."/>
        </authorList>
    </citation>
    <scope>NUCLEOTIDE SEQUENCE</scope>
    <source>
        <strain evidence="2">CBHHK002</strain>
    </source>
</reference>
<keyword evidence="3" id="KW-1185">Reference proteome</keyword>
<sequence length="176" mass="18097">MTRIPSAPEPESVNPSAARPQTKTDGGTTKPQPMPTPSLCTAISARGPQTRAPRARRRDEALHAHAHVGPILLTPPLLGSTTRVSAGGAPHTSTARTTEIHRLAAALTEAPGTSIDFEGFPGSGIRELPWVQAHRGVPAPFLQLSAPAPDALAHLHSVPGAAGGGRVAVAVVVEVK</sequence>
<gene>
    <name evidence="2" type="ORF">DFH08DRAFT_899393</name>
</gene>